<feature type="region of interest" description="Disordered" evidence="1">
    <location>
        <begin position="341"/>
        <end position="371"/>
    </location>
</feature>
<evidence type="ECO:0000256" key="1">
    <source>
        <dbReference type="SAM" id="MobiDB-lite"/>
    </source>
</evidence>
<evidence type="ECO:0000259" key="2">
    <source>
        <dbReference type="Pfam" id="PF06985"/>
    </source>
</evidence>
<dbReference type="EMBL" id="AZGY01000014">
    <property type="protein sequence ID" value="KZZ92899.1"/>
    <property type="molecule type" value="Genomic_DNA"/>
</dbReference>
<organism evidence="3 4">
    <name type="scientific">Moelleriella libera RCEF 2490</name>
    <dbReference type="NCBI Taxonomy" id="1081109"/>
    <lineage>
        <taxon>Eukaryota</taxon>
        <taxon>Fungi</taxon>
        <taxon>Dikarya</taxon>
        <taxon>Ascomycota</taxon>
        <taxon>Pezizomycotina</taxon>
        <taxon>Sordariomycetes</taxon>
        <taxon>Hypocreomycetidae</taxon>
        <taxon>Hypocreales</taxon>
        <taxon>Clavicipitaceae</taxon>
        <taxon>Moelleriella</taxon>
    </lineage>
</organism>
<feature type="region of interest" description="Disordered" evidence="1">
    <location>
        <begin position="1"/>
        <end position="36"/>
    </location>
</feature>
<dbReference type="OrthoDB" id="1470350at2759"/>
<keyword evidence="4" id="KW-1185">Reference proteome</keyword>
<evidence type="ECO:0000313" key="4">
    <source>
        <dbReference type="Proteomes" id="UP000078544"/>
    </source>
</evidence>
<dbReference type="Proteomes" id="UP000078544">
    <property type="component" value="Unassembled WGS sequence"/>
</dbReference>
<protein>
    <submittedName>
        <fullName evidence="3">HET domain protein</fullName>
    </submittedName>
</protein>
<dbReference type="PANTHER" id="PTHR24148:SF81">
    <property type="entry name" value="HETEROKARYON INCOMPATIBILITY DOMAIN-CONTAINING PROTEIN"/>
    <property type="match status" value="1"/>
</dbReference>
<gene>
    <name evidence="3" type="ORF">AAL_05931</name>
</gene>
<dbReference type="InterPro" id="IPR010730">
    <property type="entry name" value="HET"/>
</dbReference>
<name>A0A167ZNE9_9HYPO</name>
<proteinExistence type="predicted"/>
<dbReference type="Pfam" id="PF06985">
    <property type="entry name" value="HET"/>
    <property type="match status" value="1"/>
</dbReference>
<dbReference type="InterPro" id="IPR052895">
    <property type="entry name" value="HetReg/Transcr_Mod"/>
</dbReference>
<evidence type="ECO:0000313" key="3">
    <source>
        <dbReference type="EMBL" id="KZZ92899.1"/>
    </source>
</evidence>
<dbReference type="PANTHER" id="PTHR24148">
    <property type="entry name" value="ANKYRIN REPEAT DOMAIN-CONTAINING PROTEIN 39 HOMOLOG-RELATED"/>
    <property type="match status" value="1"/>
</dbReference>
<reference evidence="3 4" key="1">
    <citation type="journal article" date="2016" name="Genome Biol. Evol.">
        <title>Divergent and convergent evolution of fungal pathogenicity.</title>
        <authorList>
            <person name="Shang Y."/>
            <person name="Xiao G."/>
            <person name="Zheng P."/>
            <person name="Cen K."/>
            <person name="Zhan S."/>
            <person name="Wang C."/>
        </authorList>
    </citation>
    <scope>NUCLEOTIDE SEQUENCE [LARGE SCALE GENOMIC DNA]</scope>
    <source>
        <strain evidence="3 4">RCEF 2490</strain>
    </source>
</reference>
<feature type="compositionally biased region" description="Acidic residues" evidence="1">
    <location>
        <begin position="346"/>
        <end position="369"/>
    </location>
</feature>
<feature type="domain" description="Heterokaryon incompatibility" evidence="2">
    <location>
        <begin position="68"/>
        <end position="152"/>
    </location>
</feature>
<accession>A0A167ZNE9</accession>
<dbReference type="AlphaFoldDB" id="A0A167ZNE9"/>
<comment type="caution">
    <text evidence="3">The sequence shown here is derived from an EMBL/GenBank/DDBJ whole genome shotgun (WGS) entry which is preliminary data.</text>
</comment>
<dbReference type="STRING" id="1081109.A0A167ZNE9"/>
<sequence>MSAHPDSVESSTPPAGAPGQCTSEPYASKPLHPTTDSIRTVTIDPCLSPDGLLSCRLQTTTFAGQPRYETLSYRWGDETLKEKIIVDGVLFHVTFNLFEALHYFRRHPRGVPIWIDAISINQSDIPERSGQLRIMPHIYTRAVSTIVWLGGRYIDVPINLMSGDAPPDTVLMRRVVSDGYWDRVWILQEIGKSRKIHLCFGREPVEWNVFIAWIRKHEHDDYYDDDGVDIDDSGPLRLHRLLQNKYDGSCSLRRLLVDHAQARAKDPRDKIYGLVGLATDGRGFPMDYGKTLLDVWADTMHFMSRHGLLPTYEERIRFCQVVRDLLGGETQLGSVSGVVQFHNDESDNDGDDDDGGNNNNDGDDNDDDNAAPTAGLTFLAEVYGVIVSLGPTTTELLSSLCVTDTWERELQRLYRGNLDAAYHESDSLMRRVLDAPDGKIVPLTSFASRRVIFYGPELYGDYWNFMHRHRPRAPGLAGAWVHQQATGAARDEPRLAMLKMSYPHYGNTPFKLAFVSPGARQGDMICRIDSFPLKRIVVRPAEEPRSSDVRMWVCSTAIMVKDVLAPTYFDDAAMRYSFKMNVFVDAHTLYALVFGNEDESELSDKLQNLELDPSARE</sequence>